<dbReference type="PROSITE" id="PS51870">
    <property type="entry name" value="APP_E2"/>
    <property type="match status" value="1"/>
</dbReference>
<gene>
    <name evidence="14" type="primary">LOC106168006</name>
</gene>
<dbReference type="Proteomes" id="UP000085678">
    <property type="component" value="Unplaced"/>
</dbReference>
<feature type="non-terminal residue" evidence="14">
    <location>
        <position position="1"/>
    </location>
</feature>
<dbReference type="GO" id="GO:0008201">
    <property type="term" value="F:heparin binding"/>
    <property type="evidence" value="ECO:0007669"/>
    <property type="project" value="UniProtKB-UniRule"/>
</dbReference>
<keyword evidence="7" id="KW-0325">Glycoprotein</keyword>
<dbReference type="Pfam" id="PF10515">
    <property type="entry name" value="APP_amyloid"/>
    <property type="match status" value="1"/>
</dbReference>
<dbReference type="Gene3D" id="3.30.1490.140">
    <property type="entry name" value="Amyloidogenic glycoprotein, copper-binding domain"/>
    <property type="match status" value="1"/>
</dbReference>
<dbReference type="SUPFAM" id="SSF89811">
    <property type="entry name" value="Amyloid beta a4 protein copper binding domain (domain 2)"/>
    <property type="match status" value="1"/>
</dbReference>
<dbReference type="InParanoid" id="A0A1S3IXV4"/>
<protein>
    <submittedName>
        <fullName evidence="14">Amyloid-like protein 2</fullName>
    </submittedName>
</protein>
<evidence type="ECO:0000256" key="1">
    <source>
        <dbReference type="ARBA" id="ARBA00004479"/>
    </source>
</evidence>
<dbReference type="InterPro" id="IPR011993">
    <property type="entry name" value="PH-like_dom_sf"/>
</dbReference>
<dbReference type="PANTHER" id="PTHR23103">
    <property type="entry name" value="ALZHEIMER'S DISEASE BETA-AMYLOID RELATED"/>
    <property type="match status" value="1"/>
</dbReference>
<dbReference type="RefSeq" id="XP_013402379.1">
    <property type="nucleotide sequence ID" value="XM_013546925.1"/>
</dbReference>
<dbReference type="InterPro" id="IPR019745">
    <property type="entry name" value="Amyloid_glyco_intracell_CS"/>
</dbReference>
<dbReference type="PRINTS" id="PR00203">
    <property type="entry name" value="AMYLOIDA4"/>
</dbReference>
<dbReference type="Gene3D" id="3.90.570.10">
    <property type="entry name" value="Amyloidogenic glycoprotein, heparin-binding domain"/>
    <property type="match status" value="1"/>
</dbReference>
<dbReference type="Pfam" id="PF02177">
    <property type="entry name" value="APP_N"/>
    <property type="match status" value="1"/>
</dbReference>
<evidence type="ECO:0000256" key="8">
    <source>
        <dbReference type="PROSITE-ProRule" id="PRU01217"/>
    </source>
</evidence>
<dbReference type="InterPro" id="IPR008154">
    <property type="entry name" value="Amyloid_glyco_extra"/>
</dbReference>
<dbReference type="InterPro" id="IPR036454">
    <property type="entry name" value="Amyloid_glyco_heparin-bd_sf"/>
</dbReference>
<evidence type="ECO:0000256" key="7">
    <source>
        <dbReference type="ARBA" id="ARBA00023180"/>
    </source>
</evidence>
<dbReference type="SMART" id="SM00006">
    <property type="entry name" value="A4_EXTRA"/>
    <property type="match status" value="1"/>
</dbReference>
<dbReference type="SUPFAM" id="SSF109843">
    <property type="entry name" value="CAPPD, an extracellular domain of amyloid beta A4 protein"/>
    <property type="match status" value="1"/>
</dbReference>
<feature type="transmembrane region" description="Helical" evidence="10">
    <location>
        <begin position="480"/>
        <end position="502"/>
    </location>
</feature>
<evidence type="ECO:0000259" key="12">
    <source>
        <dbReference type="PROSITE" id="PS51870"/>
    </source>
</evidence>
<organism evidence="13 14">
    <name type="scientific">Lingula anatina</name>
    <name type="common">Brachiopod</name>
    <name type="synonym">Lingula unguis</name>
    <dbReference type="NCBI Taxonomy" id="7574"/>
    <lineage>
        <taxon>Eukaryota</taxon>
        <taxon>Metazoa</taxon>
        <taxon>Spiralia</taxon>
        <taxon>Lophotrochozoa</taxon>
        <taxon>Brachiopoda</taxon>
        <taxon>Linguliformea</taxon>
        <taxon>Lingulata</taxon>
        <taxon>Lingulida</taxon>
        <taxon>Linguloidea</taxon>
        <taxon>Lingulidae</taxon>
        <taxon>Lingula</taxon>
    </lineage>
</organism>
<dbReference type="GO" id="GO:0007409">
    <property type="term" value="P:axonogenesis"/>
    <property type="evidence" value="ECO:0007669"/>
    <property type="project" value="TreeGrafter"/>
</dbReference>
<evidence type="ECO:0000256" key="10">
    <source>
        <dbReference type="SAM" id="Phobius"/>
    </source>
</evidence>
<keyword evidence="4 10" id="KW-1133">Transmembrane helix</keyword>
<dbReference type="AlphaFoldDB" id="A0A1S3IXV4"/>
<dbReference type="InterPro" id="IPR011178">
    <property type="entry name" value="Amyloid_glyco_Cu-bd"/>
</dbReference>
<comment type="similarity">
    <text evidence="8">Belongs to the APP family.</text>
</comment>
<dbReference type="KEGG" id="lak:106168006"/>
<proteinExistence type="inferred from homology"/>
<comment type="caution">
    <text evidence="8">Lacks conserved residue(s) required for the propagation of feature annotation.</text>
</comment>
<dbReference type="InterPro" id="IPR019744">
    <property type="entry name" value="APP_CUBD_CS"/>
</dbReference>
<dbReference type="PROSITE" id="PS51869">
    <property type="entry name" value="APP_E1"/>
    <property type="match status" value="1"/>
</dbReference>
<dbReference type="Pfam" id="PF12924">
    <property type="entry name" value="APP_Cu_bd"/>
    <property type="match status" value="1"/>
</dbReference>
<keyword evidence="6 8" id="KW-1015">Disulfide bond</keyword>
<evidence type="ECO:0000256" key="4">
    <source>
        <dbReference type="ARBA" id="ARBA00022989"/>
    </source>
</evidence>
<dbReference type="Pfam" id="PF12925">
    <property type="entry name" value="APP_E2"/>
    <property type="match status" value="1"/>
</dbReference>
<keyword evidence="5 10" id="KW-0472">Membrane</keyword>
<dbReference type="GO" id="GO:0016020">
    <property type="term" value="C:membrane"/>
    <property type="evidence" value="ECO:0007669"/>
    <property type="project" value="UniProtKB-SubCell"/>
</dbReference>
<dbReference type="InterPro" id="IPR036176">
    <property type="entry name" value="E2_sf"/>
</dbReference>
<dbReference type="FunCoup" id="A0A1S3IXV4">
    <property type="interactions" value="492"/>
</dbReference>
<feature type="disulfide bond" evidence="8">
    <location>
        <begin position="70"/>
        <end position="100"/>
    </location>
</feature>
<evidence type="ECO:0000259" key="11">
    <source>
        <dbReference type="PROSITE" id="PS51869"/>
    </source>
</evidence>
<dbReference type="GO" id="GO:0046914">
    <property type="term" value="F:transition metal ion binding"/>
    <property type="evidence" value="ECO:0007669"/>
    <property type="project" value="InterPro"/>
</dbReference>
<feature type="disulfide bond" evidence="8">
    <location>
        <begin position="59"/>
        <end position="113"/>
    </location>
</feature>
<comment type="subcellular location">
    <subcellularLocation>
        <location evidence="1">Membrane</location>
        <topology evidence="1">Single-pass type I membrane protein</topology>
    </subcellularLocation>
</comment>
<dbReference type="GO" id="GO:0007417">
    <property type="term" value="P:central nervous system development"/>
    <property type="evidence" value="ECO:0007669"/>
    <property type="project" value="TreeGrafter"/>
</dbReference>
<keyword evidence="13" id="KW-1185">Reference proteome</keyword>
<dbReference type="SUPFAM" id="SSF56491">
    <property type="entry name" value="A heparin-binding domain"/>
    <property type="match status" value="1"/>
</dbReference>
<name>A0A1S3IXV4_LINAN</name>
<feature type="region of interest" description="CuBD subdomain" evidence="8">
    <location>
        <begin position="57"/>
        <end position="115"/>
    </location>
</feature>
<feature type="disulfide bond" evidence="8">
    <location>
        <begin position="84"/>
        <end position="112"/>
    </location>
</feature>
<keyword evidence="2 10" id="KW-0812">Transmembrane</keyword>
<feature type="coiled-coil region" evidence="9">
    <location>
        <begin position="225"/>
        <end position="252"/>
    </location>
</feature>
<dbReference type="PANTHER" id="PTHR23103:SF15">
    <property type="entry name" value="AMYLOID-BETA-LIKE PROTEIN"/>
    <property type="match status" value="1"/>
</dbReference>
<dbReference type="Gene3D" id="1.20.120.770">
    <property type="entry name" value="Amyloid precursor protein, E2 domain"/>
    <property type="match status" value="1"/>
</dbReference>
<evidence type="ECO:0000256" key="6">
    <source>
        <dbReference type="ARBA" id="ARBA00023157"/>
    </source>
</evidence>
<sequence length="551" mass="63346">VYPKLDITNVVEASDEVTIDGWCKKGHKTCKHHSSHKVRPFKCLVGKFVSDALLVPEHCVFQHIRVKEKCLTFNDWTYEANSWCEEKGMQRQSSAMLLPCGIDVFTGVEFVCCPKDNKEVVTHKAAVPAEKEIPITAEPTKPPQKEKVKDKKPKDDYLAKYLHQGRLGEYFDEHEHFKLAQKKMRTVHQDKITVLMKEWNAARARVVELSAKDPKGAEKMKKEITERFEKTYQALENENLGEKRELEAVHEQHVQTNFNTKKRMTIDKYLKALQRDIPDGAEILEALEHFIRAEEKDRMHTMRHYKHLRERDPEEANRVRDHLKQHLSQTNLRVNQSIAMLDRVPALASKIKARIADFMKTYARMDKALDKIMEEPVPAKVDLVEKYKEKFAKDHPVQTDQPKLTVKTEVEEPAQKKTAKKTKPVHIEEHVVKFDDEVMENEHAYGKQSAQVIGLMQANKGVAAEVNQPVVSKMKSTSTFSSVGIAMGCIAVLVIILVAIAVGKKRAQRTPVNHGFVEIDQQTPEERHVAAMQMNGYENPTYRYFEQPQNC</sequence>
<dbReference type="InterPro" id="IPR008155">
    <property type="entry name" value="Amyloid_glyco"/>
</dbReference>
<dbReference type="InterPro" id="IPR015849">
    <property type="entry name" value="Amyloid_glyco_heparin-bd"/>
</dbReference>
<dbReference type="OrthoDB" id="6284793at2759"/>
<feature type="disulfide bond" evidence="8">
    <location>
        <begin position="23"/>
        <end position="30"/>
    </location>
</feature>
<dbReference type="STRING" id="7574.A0A1S3IXV4"/>
<dbReference type="InterPro" id="IPR024329">
    <property type="entry name" value="Amyloid_glyco_E2_domain"/>
</dbReference>
<evidence type="ECO:0000256" key="9">
    <source>
        <dbReference type="SAM" id="Coils"/>
    </source>
</evidence>
<dbReference type="Gene3D" id="2.30.29.30">
    <property type="entry name" value="Pleckstrin-homology domain (PH domain)/Phosphotyrosine-binding domain (PTB)"/>
    <property type="match status" value="1"/>
</dbReference>
<reference evidence="14" key="1">
    <citation type="submission" date="2025-08" db="UniProtKB">
        <authorList>
            <consortium name="RefSeq"/>
        </authorList>
    </citation>
    <scope>IDENTIFICATION</scope>
    <source>
        <tissue evidence="14">Gonads</tissue>
    </source>
</reference>
<evidence type="ECO:0000313" key="14">
    <source>
        <dbReference type="RefSeq" id="XP_013402379.1"/>
    </source>
</evidence>
<evidence type="ECO:0000313" key="13">
    <source>
        <dbReference type="Proteomes" id="UP000085678"/>
    </source>
</evidence>
<feature type="domain" description="E2" evidence="12">
    <location>
        <begin position="160"/>
        <end position="358"/>
    </location>
</feature>
<accession>A0A1S3IXV4</accession>
<evidence type="ECO:0000256" key="2">
    <source>
        <dbReference type="ARBA" id="ARBA00022692"/>
    </source>
</evidence>
<dbReference type="PROSITE" id="PS00320">
    <property type="entry name" value="APP_INTRA"/>
    <property type="match status" value="1"/>
</dbReference>
<keyword evidence="3" id="KW-0732">Signal</keyword>
<feature type="domain" description="E1" evidence="11">
    <location>
        <begin position="1"/>
        <end position="115"/>
    </location>
</feature>
<dbReference type="GeneID" id="106168006"/>
<dbReference type="InterPro" id="IPR019543">
    <property type="entry name" value="APP_amyloid_C"/>
</dbReference>
<dbReference type="PROSITE" id="PS00319">
    <property type="entry name" value="APP_CUBD"/>
    <property type="match status" value="1"/>
</dbReference>
<evidence type="ECO:0000256" key="3">
    <source>
        <dbReference type="ARBA" id="ARBA00022729"/>
    </source>
</evidence>
<feature type="region of interest" description="GFLD subdomain" evidence="8">
    <location>
        <begin position="1"/>
        <end position="49"/>
    </location>
</feature>
<keyword evidence="9" id="KW-0175">Coiled coil</keyword>
<dbReference type="InterPro" id="IPR036669">
    <property type="entry name" value="Amyloid_Cu-bd_sf"/>
</dbReference>
<evidence type="ECO:0000256" key="5">
    <source>
        <dbReference type="ARBA" id="ARBA00023136"/>
    </source>
</evidence>